<dbReference type="GO" id="GO:0015031">
    <property type="term" value="P:protein transport"/>
    <property type="evidence" value="ECO:0007669"/>
    <property type="project" value="UniProtKB-KW"/>
</dbReference>
<keyword evidence="5" id="KW-0496">Mitochondrion</keyword>
<evidence type="ECO:0000256" key="1">
    <source>
        <dbReference type="ARBA" id="ARBA00004294"/>
    </source>
</evidence>
<protein>
    <submittedName>
        <fullName evidence="9">Mitochondrial import receptor subunit</fullName>
    </submittedName>
</protein>
<sequence>MALELHVWGPAFGLPSIDPECLAAVAYLARAAPERAAWSLVATSPSAVPDTLPALRDAHTGRWVAAGFDAIVAYLRARTAETQSPFTDLDAGLDGSAAAAADTTAYAAFLRAEAGPLVSLSLYVSSANWAATTRPAYSRLLPFPLTWLEPPAVRAAHATRAAHLGLSSLDTDAEATAAAAAPTSSAWSHALHAFPDRLRSIRATTATTGTGAALTPEAKAQIRLDAAARACLTVLAARKGTKRLFLRPDKDDKDDDHDQGDEGDEGDDSTGRRPSSLRPSALDCLAFGYLALMAVPDVPRPFLRGALHRHAPGLVVFVADVRVACLGGAGDEVALPWKQKAPLFAFTSPFSVFTASPSPLSPASSPSSSHTLALVAQPSRPLWLRTLYNLVHSVPGPGGVCLSWLWRQVCADDDGGHAYNTTRRQRLVTLAGVLMGTALAAGLLVGYRRLPPFGSPVVVYKRVPRSLLELGVAGAMLSLSAL</sequence>
<evidence type="ECO:0000256" key="4">
    <source>
        <dbReference type="ARBA" id="ARBA00022927"/>
    </source>
</evidence>
<keyword evidence="2" id="KW-0813">Transport</keyword>
<keyword evidence="3" id="KW-1000">Mitochondrion outer membrane</keyword>
<keyword evidence="6" id="KW-0472">Membrane</keyword>
<dbReference type="PANTHER" id="PTHR12289:SF41">
    <property type="entry name" value="FAILED AXON CONNECTIONS-RELATED"/>
    <property type="match status" value="1"/>
</dbReference>
<reference evidence="9 10" key="1">
    <citation type="journal article" date="2016" name="Genome Biol. Evol.">
        <title>Divergent and convergent evolution of fungal pathogenicity.</title>
        <authorList>
            <person name="Shang Y."/>
            <person name="Xiao G."/>
            <person name="Zheng P."/>
            <person name="Cen K."/>
            <person name="Zhan S."/>
            <person name="Wang C."/>
        </authorList>
    </citation>
    <scope>NUCLEOTIDE SEQUENCE [LARGE SCALE GENOMIC DNA]</scope>
    <source>
        <strain evidence="9 10">RCEF 264</strain>
    </source>
</reference>
<evidence type="ECO:0000256" key="6">
    <source>
        <dbReference type="ARBA" id="ARBA00023136"/>
    </source>
</evidence>
<dbReference type="GO" id="GO:0001401">
    <property type="term" value="C:SAM complex"/>
    <property type="evidence" value="ECO:0007669"/>
    <property type="project" value="InterPro"/>
</dbReference>
<feature type="domain" description="Mitochondrial outer membrane transport complex Sam37/metaxin N-terminal" evidence="8">
    <location>
        <begin position="21"/>
        <end position="154"/>
    </location>
</feature>
<keyword evidence="9" id="KW-0675">Receptor</keyword>
<feature type="region of interest" description="Disordered" evidence="7">
    <location>
        <begin position="246"/>
        <end position="277"/>
    </location>
</feature>
<dbReference type="PANTHER" id="PTHR12289">
    <property type="entry name" value="METAXIN RELATED"/>
    <property type="match status" value="1"/>
</dbReference>
<dbReference type="OrthoDB" id="5835136at2759"/>
<dbReference type="GO" id="GO:0007005">
    <property type="term" value="P:mitochondrion organization"/>
    <property type="evidence" value="ECO:0007669"/>
    <property type="project" value="TreeGrafter"/>
</dbReference>
<comment type="subcellular location">
    <subcellularLocation>
        <location evidence="1">Mitochondrion outer membrane</location>
    </subcellularLocation>
</comment>
<evidence type="ECO:0000259" key="8">
    <source>
        <dbReference type="Pfam" id="PF10568"/>
    </source>
</evidence>
<evidence type="ECO:0000256" key="7">
    <source>
        <dbReference type="SAM" id="MobiDB-lite"/>
    </source>
</evidence>
<evidence type="ECO:0000256" key="5">
    <source>
        <dbReference type="ARBA" id="ARBA00023128"/>
    </source>
</evidence>
<comment type="caution">
    <text evidence="9">The sequence shown here is derived from an EMBL/GenBank/DDBJ whole genome shotgun (WGS) entry which is preliminary data.</text>
</comment>
<evidence type="ECO:0000256" key="3">
    <source>
        <dbReference type="ARBA" id="ARBA00022787"/>
    </source>
</evidence>
<keyword evidence="4" id="KW-0653">Protein transport</keyword>
<gene>
    <name evidence="9" type="ORF">SPI_08406</name>
</gene>
<dbReference type="Pfam" id="PF10568">
    <property type="entry name" value="Tom37"/>
    <property type="match status" value="1"/>
</dbReference>
<organism evidence="9 10">
    <name type="scientific">Niveomyces insectorum RCEF 264</name>
    <dbReference type="NCBI Taxonomy" id="1081102"/>
    <lineage>
        <taxon>Eukaryota</taxon>
        <taxon>Fungi</taxon>
        <taxon>Dikarya</taxon>
        <taxon>Ascomycota</taxon>
        <taxon>Pezizomycotina</taxon>
        <taxon>Sordariomycetes</taxon>
        <taxon>Hypocreomycetidae</taxon>
        <taxon>Hypocreales</taxon>
        <taxon>Cordycipitaceae</taxon>
        <taxon>Niveomyces</taxon>
    </lineage>
</organism>
<name>A0A167NA12_9HYPO</name>
<dbReference type="InterPro" id="IPR019564">
    <property type="entry name" value="Sam37/metaxin_N"/>
</dbReference>
<evidence type="ECO:0000313" key="9">
    <source>
        <dbReference type="EMBL" id="OAA55311.1"/>
    </source>
</evidence>
<accession>A0A167NA12</accession>
<dbReference type="EMBL" id="AZHD01000020">
    <property type="protein sequence ID" value="OAA55311.1"/>
    <property type="molecule type" value="Genomic_DNA"/>
</dbReference>
<evidence type="ECO:0000256" key="2">
    <source>
        <dbReference type="ARBA" id="ARBA00022448"/>
    </source>
</evidence>
<feature type="compositionally biased region" description="Acidic residues" evidence="7">
    <location>
        <begin position="252"/>
        <end position="268"/>
    </location>
</feature>
<dbReference type="Proteomes" id="UP000076874">
    <property type="component" value="Unassembled WGS sequence"/>
</dbReference>
<evidence type="ECO:0000313" key="10">
    <source>
        <dbReference type="Proteomes" id="UP000076874"/>
    </source>
</evidence>
<dbReference type="AlphaFoldDB" id="A0A167NA12"/>
<dbReference type="InterPro" id="IPR050931">
    <property type="entry name" value="Mito_Protein_Transport_Metaxin"/>
</dbReference>
<dbReference type="STRING" id="1081102.A0A167NA12"/>
<keyword evidence="10" id="KW-1185">Reference proteome</keyword>
<proteinExistence type="predicted"/>